<feature type="transmembrane region" description="Helical" evidence="1">
    <location>
        <begin position="102"/>
        <end position="119"/>
    </location>
</feature>
<proteinExistence type="predicted"/>
<dbReference type="Proteomes" id="UP000548326">
    <property type="component" value="Unassembled WGS sequence"/>
</dbReference>
<dbReference type="AlphaFoldDB" id="A0A841JUC6"/>
<evidence type="ECO:0000313" key="2">
    <source>
        <dbReference type="EMBL" id="MBB6131431.1"/>
    </source>
</evidence>
<organism evidence="2 3">
    <name type="scientific">Mucilaginibacter lappiensis</name>
    <dbReference type="NCBI Taxonomy" id="354630"/>
    <lineage>
        <taxon>Bacteria</taxon>
        <taxon>Pseudomonadati</taxon>
        <taxon>Bacteroidota</taxon>
        <taxon>Sphingobacteriia</taxon>
        <taxon>Sphingobacteriales</taxon>
        <taxon>Sphingobacteriaceae</taxon>
        <taxon>Mucilaginibacter</taxon>
    </lineage>
</organism>
<protein>
    <submittedName>
        <fullName evidence="2">Uncharacterized protein</fullName>
    </submittedName>
</protein>
<dbReference type="EMBL" id="JACHCA010000024">
    <property type="protein sequence ID" value="MBB6131431.1"/>
    <property type="molecule type" value="Genomic_DNA"/>
</dbReference>
<reference evidence="2 3" key="1">
    <citation type="submission" date="2020-08" db="EMBL/GenBank/DDBJ databases">
        <title>Genomic Encyclopedia of Type Strains, Phase IV (KMG-V): Genome sequencing to study the core and pangenomes of soil and plant-associated prokaryotes.</title>
        <authorList>
            <person name="Whitman W."/>
        </authorList>
    </citation>
    <scope>NUCLEOTIDE SEQUENCE [LARGE SCALE GENOMIC DNA]</scope>
    <source>
        <strain evidence="2 3">MP601</strain>
    </source>
</reference>
<keyword evidence="1" id="KW-0472">Membrane</keyword>
<feature type="transmembrane region" description="Helical" evidence="1">
    <location>
        <begin position="72"/>
        <end position="90"/>
    </location>
</feature>
<accession>A0A841JUC6</accession>
<comment type="caution">
    <text evidence="2">The sequence shown here is derived from an EMBL/GenBank/DDBJ whole genome shotgun (WGS) entry which is preliminary data.</text>
</comment>
<feature type="transmembrane region" description="Helical" evidence="1">
    <location>
        <begin position="139"/>
        <end position="160"/>
    </location>
</feature>
<evidence type="ECO:0000313" key="3">
    <source>
        <dbReference type="Proteomes" id="UP000548326"/>
    </source>
</evidence>
<keyword evidence="1" id="KW-1133">Transmembrane helix</keyword>
<name>A0A841JUC6_9SPHI</name>
<feature type="transmembrane region" description="Helical" evidence="1">
    <location>
        <begin position="181"/>
        <end position="204"/>
    </location>
</feature>
<feature type="transmembrane region" description="Helical" evidence="1">
    <location>
        <begin position="47"/>
        <end position="66"/>
    </location>
</feature>
<gene>
    <name evidence="2" type="ORF">HDF22_005582</name>
</gene>
<keyword evidence="1" id="KW-0812">Transmembrane</keyword>
<feature type="transmembrane region" description="Helical" evidence="1">
    <location>
        <begin position="6"/>
        <end position="35"/>
    </location>
</feature>
<dbReference type="RefSeq" id="WP_183589929.1">
    <property type="nucleotide sequence ID" value="NZ_JACHCA010000024.1"/>
</dbReference>
<feature type="transmembrane region" description="Helical" evidence="1">
    <location>
        <begin position="216"/>
        <end position="246"/>
    </location>
</feature>
<evidence type="ECO:0000256" key="1">
    <source>
        <dbReference type="SAM" id="Phobius"/>
    </source>
</evidence>
<sequence length="258" mass="29608">MYSISSEFIIILFIIAIPVLLLLLLGLIFSIMILVRKRRSRGLEITAWIFNSLWFVFDMIMVGAGILKKMDYPNLFIFPILLTFFLLMQYRANISSGNQLKVWYIAKISIILIAFYQLNSQTVNLIYQRFYGTLQKMHLVLVIPLSNLVIVLLISSIAAFQYLKRTAQPLITTEVLKNTAIFLICLYVSADVVGRIISFIDIWGLGDIRYMYLSKIYFNAMSILITLGYAMFCTILGSLIAGYTYLHYAKKDKVELPA</sequence>